<protein>
    <submittedName>
        <fullName evidence="1">Uncharacterized protein</fullName>
    </submittedName>
</protein>
<evidence type="ECO:0000313" key="2">
    <source>
        <dbReference type="Proteomes" id="UP000319342"/>
    </source>
</evidence>
<dbReference type="Proteomes" id="UP000319342">
    <property type="component" value="Chromosome"/>
</dbReference>
<dbReference type="AlphaFoldDB" id="A0A518D221"/>
<accession>A0A518D221</accession>
<evidence type="ECO:0000313" key="1">
    <source>
        <dbReference type="EMBL" id="QDU85524.1"/>
    </source>
</evidence>
<keyword evidence="2" id="KW-1185">Reference proteome</keyword>
<gene>
    <name evidence="1" type="ORF">Pla163_26560</name>
</gene>
<name>A0A518D221_9BACT</name>
<dbReference type="RefSeq" id="WP_145189035.1">
    <property type="nucleotide sequence ID" value="NZ_CP036290.1"/>
</dbReference>
<reference evidence="1 2" key="1">
    <citation type="submission" date="2019-02" db="EMBL/GenBank/DDBJ databases">
        <title>Deep-cultivation of Planctomycetes and their phenomic and genomic characterization uncovers novel biology.</title>
        <authorList>
            <person name="Wiegand S."/>
            <person name="Jogler M."/>
            <person name="Boedeker C."/>
            <person name="Pinto D."/>
            <person name="Vollmers J."/>
            <person name="Rivas-Marin E."/>
            <person name="Kohn T."/>
            <person name="Peeters S.H."/>
            <person name="Heuer A."/>
            <person name="Rast P."/>
            <person name="Oberbeckmann S."/>
            <person name="Bunk B."/>
            <person name="Jeske O."/>
            <person name="Meyerdierks A."/>
            <person name="Storesund J.E."/>
            <person name="Kallscheuer N."/>
            <person name="Luecker S."/>
            <person name="Lage O.M."/>
            <person name="Pohl T."/>
            <person name="Merkel B.J."/>
            <person name="Hornburger P."/>
            <person name="Mueller R.-W."/>
            <person name="Bruemmer F."/>
            <person name="Labrenz M."/>
            <person name="Spormann A.M."/>
            <person name="Op den Camp H."/>
            <person name="Overmann J."/>
            <person name="Amann R."/>
            <person name="Jetten M.S.M."/>
            <person name="Mascher T."/>
            <person name="Medema M.H."/>
            <person name="Devos D.P."/>
            <person name="Kaster A.-K."/>
            <person name="Ovreas L."/>
            <person name="Rohde M."/>
            <person name="Galperin M.Y."/>
            <person name="Jogler C."/>
        </authorList>
    </citation>
    <scope>NUCLEOTIDE SEQUENCE [LARGE SCALE GENOMIC DNA]</scope>
    <source>
        <strain evidence="1 2">Pla163</strain>
    </source>
</reference>
<proteinExistence type="predicted"/>
<dbReference type="EMBL" id="CP036290">
    <property type="protein sequence ID" value="QDU85524.1"/>
    <property type="molecule type" value="Genomic_DNA"/>
</dbReference>
<organism evidence="1 2">
    <name type="scientific">Rohdeia mirabilis</name>
    <dbReference type="NCBI Taxonomy" id="2528008"/>
    <lineage>
        <taxon>Bacteria</taxon>
        <taxon>Pseudomonadati</taxon>
        <taxon>Planctomycetota</taxon>
        <taxon>Planctomycetia</taxon>
        <taxon>Planctomycetia incertae sedis</taxon>
        <taxon>Rohdeia</taxon>
    </lineage>
</organism>
<sequence>MDPLLETIGFGPDTDIGALRASLRRPGGRVFGGDRSPFARRVHLTSGVEVLSTYDGQGLWPTFRRGARVEGRIAGLEFDSWGPYPLRAEIDVRERGADGAPRRLSALAWSARREAWEIGERGSFAPAAFALDVAHCARRGSSEVLPGPRWLEPDAHAELPGTTFLAAPILDVRRLENPITGRTFDAVEVDVLGGLSVFVSRWQLHEDSCDGPRVGDWISGSFALVVERLRVAGIGV</sequence>